<dbReference type="PRINTS" id="PR00160">
    <property type="entry name" value="GLUTAREDOXIN"/>
</dbReference>
<dbReference type="GO" id="GO:0045454">
    <property type="term" value="P:cell redox homeostasis"/>
    <property type="evidence" value="ECO:0007669"/>
    <property type="project" value="InterPro"/>
</dbReference>
<evidence type="ECO:0000256" key="6">
    <source>
        <dbReference type="RuleBase" id="RU364065"/>
    </source>
</evidence>
<dbReference type="AlphaFoldDB" id="A8PKS1"/>
<name>A8PKS1_9COXI</name>
<keyword evidence="3 6" id="KW-0249">Electron transport</keyword>
<reference evidence="8" key="2">
    <citation type="submission" date="2007-10" db="EMBL/GenBank/DDBJ databases">
        <authorList>
            <person name="Myers G.S."/>
        </authorList>
    </citation>
    <scope>NUCLEOTIDE SEQUENCE [LARGE SCALE GENOMIC DNA]</scope>
</reference>
<protein>
    <recommendedName>
        <fullName evidence="6">Glutaredoxin</fullName>
    </recommendedName>
</protein>
<dbReference type="NCBIfam" id="TIGR02181">
    <property type="entry name" value="GRX_bact"/>
    <property type="match status" value="1"/>
</dbReference>
<dbReference type="PANTHER" id="PTHR45694:SF18">
    <property type="entry name" value="GLUTAREDOXIN-1-RELATED"/>
    <property type="match status" value="1"/>
</dbReference>
<dbReference type="CDD" id="cd03418">
    <property type="entry name" value="GRX_GRXb_1_3_like"/>
    <property type="match status" value="1"/>
</dbReference>
<comment type="caution">
    <text evidence="8">The sequence shown here is derived from an EMBL/GenBank/DDBJ whole genome shotgun (WGS) entry which is preliminary data.</text>
</comment>
<dbReference type="Proteomes" id="UP000054075">
    <property type="component" value="Unassembled WGS sequence"/>
</dbReference>
<dbReference type="InterPro" id="IPR011767">
    <property type="entry name" value="GLR_AS"/>
</dbReference>
<dbReference type="InterPro" id="IPR014025">
    <property type="entry name" value="Glutaredoxin_subgr"/>
</dbReference>
<dbReference type="InterPro" id="IPR011900">
    <property type="entry name" value="GRX_bact"/>
</dbReference>
<dbReference type="RefSeq" id="WP_006035515.1">
    <property type="nucleotide sequence ID" value="NZ_AAQJ02000001.1"/>
</dbReference>
<organism evidence="8 9">
    <name type="scientific">Rickettsiella grylli</name>
    <dbReference type="NCBI Taxonomy" id="59196"/>
    <lineage>
        <taxon>Bacteria</taxon>
        <taxon>Pseudomonadati</taxon>
        <taxon>Pseudomonadota</taxon>
        <taxon>Gammaproteobacteria</taxon>
        <taxon>Legionellales</taxon>
        <taxon>Coxiellaceae</taxon>
        <taxon>Rickettsiella</taxon>
    </lineage>
</organism>
<evidence type="ECO:0000313" key="9">
    <source>
        <dbReference type="Proteomes" id="UP000054075"/>
    </source>
</evidence>
<dbReference type="STRING" id="59196.RICGR_0045"/>
<evidence type="ECO:0000259" key="7">
    <source>
        <dbReference type="Pfam" id="PF00462"/>
    </source>
</evidence>
<evidence type="ECO:0000256" key="4">
    <source>
        <dbReference type="ARBA" id="ARBA00023157"/>
    </source>
</evidence>
<dbReference type="GO" id="GO:0034599">
    <property type="term" value="P:cellular response to oxidative stress"/>
    <property type="evidence" value="ECO:0007669"/>
    <property type="project" value="TreeGrafter"/>
</dbReference>
<reference evidence="8" key="1">
    <citation type="submission" date="2006-04" db="EMBL/GenBank/DDBJ databases">
        <authorList>
            <person name="Seshadri R."/>
            <person name="Federici B.A."/>
        </authorList>
    </citation>
    <scope>NUCLEOTIDE SEQUENCE [LARGE SCALE GENOMIC DNA]</scope>
</reference>
<accession>A8PKS1</accession>
<keyword evidence="6" id="KW-0963">Cytoplasm</keyword>
<gene>
    <name evidence="8" type="primary">grxC</name>
    <name evidence="8" type="ORF">RICGR_0045</name>
</gene>
<dbReference type="InterPro" id="IPR036249">
    <property type="entry name" value="Thioredoxin-like_sf"/>
</dbReference>
<evidence type="ECO:0000313" key="8">
    <source>
        <dbReference type="EMBL" id="EDP46541.1"/>
    </source>
</evidence>
<evidence type="ECO:0000256" key="5">
    <source>
        <dbReference type="ARBA" id="ARBA00023284"/>
    </source>
</evidence>
<evidence type="ECO:0000256" key="1">
    <source>
        <dbReference type="ARBA" id="ARBA00007787"/>
    </source>
</evidence>
<comment type="function">
    <text evidence="6">Has a glutathione-disulfide oxidoreductase activity in the presence of NADPH and glutathione reductase. Reduces low molecular weight disulfides and proteins.</text>
</comment>
<dbReference type="GO" id="GO:0015038">
    <property type="term" value="F:glutathione disulfide oxidoreductase activity"/>
    <property type="evidence" value="ECO:0007669"/>
    <property type="project" value="UniProtKB-UniRule"/>
</dbReference>
<dbReference type="OrthoDB" id="9814618at2"/>
<evidence type="ECO:0000256" key="2">
    <source>
        <dbReference type="ARBA" id="ARBA00022448"/>
    </source>
</evidence>
<dbReference type="GO" id="GO:0005737">
    <property type="term" value="C:cytoplasm"/>
    <property type="evidence" value="ECO:0007669"/>
    <property type="project" value="TreeGrafter"/>
</dbReference>
<keyword evidence="2 6" id="KW-0813">Transport</keyword>
<dbReference type="PROSITE" id="PS00195">
    <property type="entry name" value="GLUTAREDOXIN_1"/>
    <property type="match status" value="1"/>
</dbReference>
<feature type="domain" description="Glutaredoxin" evidence="7">
    <location>
        <begin position="4"/>
        <end position="63"/>
    </location>
</feature>
<keyword evidence="5 6" id="KW-0676">Redox-active center</keyword>
<dbReference type="PROSITE" id="PS51354">
    <property type="entry name" value="GLUTAREDOXIN_2"/>
    <property type="match status" value="1"/>
</dbReference>
<dbReference type="eggNOG" id="COG0695">
    <property type="taxonomic scope" value="Bacteria"/>
</dbReference>
<keyword evidence="4" id="KW-1015">Disulfide bond</keyword>
<dbReference type="NCBIfam" id="NF041212">
    <property type="entry name" value="Uxx_star"/>
    <property type="match status" value="1"/>
</dbReference>
<dbReference type="SUPFAM" id="SSF52833">
    <property type="entry name" value="Thioredoxin-like"/>
    <property type="match status" value="1"/>
</dbReference>
<comment type="similarity">
    <text evidence="1 6">Belongs to the glutaredoxin family.</text>
</comment>
<dbReference type="Gene3D" id="3.40.30.10">
    <property type="entry name" value="Glutaredoxin"/>
    <property type="match status" value="1"/>
</dbReference>
<keyword evidence="9" id="KW-1185">Reference proteome</keyword>
<dbReference type="Pfam" id="PF00462">
    <property type="entry name" value="Glutaredoxin"/>
    <property type="match status" value="1"/>
</dbReference>
<evidence type="ECO:0000256" key="3">
    <source>
        <dbReference type="ARBA" id="ARBA00022982"/>
    </source>
</evidence>
<dbReference type="PANTHER" id="PTHR45694">
    <property type="entry name" value="GLUTAREDOXIN 2"/>
    <property type="match status" value="1"/>
</dbReference>
<dbReference type="EMBL" id="AAQJ02000001">
    <property type="protein sequence ID" value="EDP46541.1"/>
    <property type="molecule type" value="Genomic_DNA"/>
</dbReference>
<sequence length="85" mass="9680">MQKVVIYTKPDCPYCADAKELFTKKGVQFEEIQVDKNPEKLQEMVKLSNRRSVPQIFINNKSIGGFEELSKLATSGELDTLLKTE</sequence>
<dbReference type="InterPro" id="IPR002109">
    <property type="entry name" value="Glutaredoxin"/>
</dbReference>
<proteinExistence type="inferred from homology"/>